<dbReference type="Gene3D" id="1.10.1470.10">
    <property type="entry name" value="YjbJ"/>
    <property type="match status" value="1"/>
</dbReference>
<proteinExistence type="inferred from homology"/>
<keyword evidence="5" id="KW-1185">Reference proteome</keyword>
<dbReference type="STRING" id="1027249.SAMN05216179_2672"/>
<evidence type="ECO:0000256" key="1">
    <source>
        <dbReference type="ARBA" id="ARBA00009129"/>
    </source>
</evidence>
<feature type="domain" description="CsbD-like" evidence="3">
    <location>
        <begin position="9"/>
        <end position="57"/>
    </location>
</feature>
<dbReference type="InterPro" id="IPR036629">
    <property type="entry name" value="YjbJ_sf"/>
</dbReference>
<dbReference type="OrthoDB" id="2941817at2"/>
<evidence type="ECO:0000313" key="4">
    <source>
        <dbReference type="EMBL" id="SHN23397.1"/>
    </source>
</evidence>
<accession>A0A1M7PZZ6</accession>
<dbReference type="RefSeq" id="WP_073202342.1">
    <property type="nucleotide sequence ID" value="NZ_FRCZ01000005.1"/>
</dbReference>
<comment type="similarity">
    <text evidence="1">Belongs to the UPF0337 (CsbD) family.</text>
</comment>
<feature type="compositionally biased region" description="Basic and acidic residues" evidence="2">
    <location>
        <begin position="53"/>
        <end position="65"/>
    </location>
</feature>
<dbReference type="EMBL" id="FRCZ01000005">
    <property type="protein sequence ID" value="SHN23397.1"/>
    <property type="molecule type" value="Genomic_DNA"/>
</dbReference>
<sequence length="65" mass="7122">MSKNNGMSDKIKGAVSKAKGEAKDQIGNATNDPKMQAEGKLDKKKGKVQDNIGESKNKEDEQHRH</sequence>
<dbReference type="SUPFAM" id="SSF69047">
    <property type="entry name" value="Hypothetical protein YjbJ"/>
    <property type="match status" value="1"/>
</dbReference>
<feature type="region of interest" description="Disordered" evidence="2">
    <location>
        <begin position="1"/>
        <end position="65"/>
    </location>
</feature>
<dbReference type="Proteomes" id="UP000184184">
    <property type="component" value="Unassembled WGS sequence"/>
</dbReference>
<evidence type="ECO:0000256" key="2">
    <source>
        <dbReference type="SAM" id="MobiDB-lite"/>
    </source>
</evidence>
<dbReference type="InterPro" id="IPR008462">
    <property type="entry name" value="CsbD"/>
</dbReference>
<gene>
    <name evidence="4" type="ORF">SAMN05216179_2672</name>
</gene>
<dbReference type="Pfam" id="PF05532">
    <property type="entry name" value="CsbD"/>
    <property type="match status" value="1"/>
</dbReference>
<evidence type="ECO:0000259" key="3">
    <source>
        <dbReference type="Pfam" id="PF05532"/>
    </source>
</evidence>
<organism evidence="4 5">
    <name type="scientific">Gracilibacillus kekensis</name>
    <dbReference type="NCBI Taxonomy" id="1027249"/>
    <lineage>
        <taxon>Bacteria</taxon>
        <taxon>Bacillati</taxon>
        <taxon>Bacillota</taxon>
        <taxon>Bacilli</taxon>
        <taxon>Bacillales</taxon>
        <taxon>Bacillaceae</taxon>
        <taxon>Gracilibacillus</taxon>
    </lineage>
</organism>
<reference evidence="4 5" key="1">
    <citation type="submission" date="2016-11" db="EMBL/GenBank/DDBJ databases">
        <authorList>
            <person name="Jaros S."/>
            <person name="Januszkiewicz K."/>
            <person name="Wedrychowicz H."/>
        </authorList>
    </citation>
    <scope>NUCLEOTIDE SEQUENCE [LARGE SCALE GENOMIC DNA]</scope>
    <source>
        <strain evidence="4 5">CGMCC 1.10681</strain>
    </source>
</reference>
<evidence type="ECO:0000313" key="5">
    <source>
        <dbReference type="Proteomes" id="UP000184184"/>
    </source>
</evidence>
<dbReference type="AlphaFoldDB" id="A0A1M7PZZ6"/>
<name>A0A1M7PZZ6_9BACI</name>
<protein>
    <submittedName>
        <fullName evidence="4">CsbD-like</fullName>
    </submittedName>
</protein>